<name>A0A2G8SW31_9BURK</name>
<dbReference type="PANTHER" id="PTHR46889:SF4">
    <property type="entry name" value="TRANSPOSASE INSO FOR INSERTION SEQUENCE ELEMENT IS911B-RELATED"/>
    <property type="match status" value="1"/>
</dbReference>
<dbReference type="GO" id="GO:0003676">
    <property type="term" value="F:nucleic acid binding"/>
    <property type="evidence" value="ECO:0007669"/>
    <property type="project" value="InterPro"/>
</dbReference>
<sequence>MLMDAVNCLAPDVGMVRACKALRVPRSSVYRADERQRHLGTSGGAVAPRPTPPLAQSPVERAALQATLCSARFADCAPATIYATLLDEGIYLGSVRTMYRLLKTDGQSRERRAQLTHPVYSKPELLATGPNEVWSWDITKLRGPLKWTYFHLYVILDIFSRYVVGWMIAPRETAELAEQLIADTIGKQGIEPGTLTLHADRGTSMRSKVVAQLLVDLEVAKSHSRPYISDDNPFSESNFKTLKYRPEFPDRFGCIEGARAHCQQFFGWYNERHRHFGIGLMTPHSVHHGLAKAIFELRADTLVAAFAEHPNRFKGRCPQPPKLPIAAWINPPKRTIDDKNDTSTLN</sequence>
<feature type="region of interest" description="Disordered" evidence="1">
    <location>
        <begin position="34"/>
        <end position="55"/>
    </location>
</feature>
<reference evidence="3 4" key="1">
    <citation type="submission" date="2017-10" db="EMBL/GenBank/DDBJ databases">
        <title>Massilia psychrophilum sp. nov., a novel purple-pigmented bacterium isolated from Tianshan glacier, Xinjiang Municipality, China.</title>
        <authorList>
            <person name="Wang H."/>
        </authorList>
    </citation>
    <scope>NUCLEOTIDE SEQUENCE [LARGE SCALE GENOMIC DNA]</scope>
    <source>
        <strain evidence="3 4">JCM 30813</strain>
    </source>
</reference>
<dbReference type="InterPro" id="IPR001584">
    <property type="entry name" value="Integrase_cat-core"/>
</dbReference>
<dbReference type="NCBIfam" id="NF033516">
    <property type="entry name" value="transpos_IS3"/>
    <property type="match status" value="1"/>
</dbReference>
<dbReference type="EMBL" id="PDOB01000053">
    <property type="protein sequence ID" value="PIL37971.1"/>
    <property type="molecule type" value="Genomic_DNA"/>
</dbReference>
<evidence type="ECO:0000313" key="4">
    <source>
        <dbReference type="Proteomes" id="UP000228593"/>
    </source>
</evidence>
<dbReference type="InterPro" id="IPR036397">
    <property type="entry name" value="RNaseH_sf"/>
</dbReference>
<dbReference type="Pfam" id="PF00665">
    <property type="entry name" value="rve"/>
    <property type="match status" value="1"/>
</dbReference>
<dbReference type="Gene3D" id="3.30.420.10">
    <property type="entry name" value="Ribonuclease H-like superfamily/Ribonuclease H"/>
    <property type="match status" value="1"/>
</dbReference>
<dbReference type="SUPFAM" id="SSF53098">
    <property type="entry name" value="Ribonuclease H-like"/>
    <property type="match status" value="1"/>
</dbReference>
<dbReference type="GO" id="GO:0015074">
    <property type="term" value="P:DNA integration"/>
    <property type="evidence" value="ECO:0007669"/>
    <property type="project" value="InterPro"/>
</dbReference>
<dbReference type="InterPro" id="IPR048020">
    <property type="entry name" value="Transpos_IS3"/>
</dbReference>
<evidence type="ECO:0000313" key="3">
    <source>
        <dbReference type="EMBL" id="PIL37971.1"/>
    </source>
</evidence>
<protein>
    <submittedName>
        <fullName evidence="3">IS3 family transposase</fullName>
    </submittedName>
</protein>
<feature type="domain" description="Integrase catalytic" evidence="2">
    <location>
        <begin position="126"/>
        <end position="291"/>
    </location>
</feature>
<evidence type="ECO:0000256" key="1">
    <source>
        <dbReference type="SAM" id="MobiDB-lite"/>
    </source>
</evidence>
<dbReference type="InterPro" id="IPR012337">
    <property type="entry name" value="RNaseH-like_sf"/>
</dbReference>
<proteinExistence type="predicted"/>
<accession>A0A2G8SW31</accession>
<dbReference type="Proteomes" id="UP000228593">
    <property type="component" value="Unassembled WGS sequence"/>
</dbReference>
<gene>
    <name evidence="3" type="ORF">CR103_20490</name>
</gene>
<dbReference type="OrthoDB" id="8885680at2"/>
<comment type="caution">
    <text evidence="3">The sequence shown here is derived from an EMBL/GenBank/DDBJ whole genome shotgun (WGS) entry which is preliminary data.</text>
</comment>
<dbReference type="PROSITE" id="PS50994">
    <property type="entry name" value="INTEGRASE"/>
    <property type="match status" value="1"/>
</dbReference>
<dbReference type="InterPro" id="IPR050900">
    <property type="entry name" value="Transposase_IS3/IS150/IS904"/>
</dbReference>
<evidence type="ECO:0000259" key="2">
    <source>
        <dbReference type="PROSITE" id="PS50994"/>
    </source>
</evidence>
<dbReference type="AlphaFoldDB" id="A0A2G8SW31"/>
<organism evidence="3 4">
    <name type="scientific">Massilia psychrophila</name>
    <dbReference type="NCBI Taxonomy" id="1603353"/>
    <lineage>
        <taxon>Bacteria</taxon>
        <taxon>Pseudomonadati</taxon>
        <taxon>Pseudomonadota</taxon>
        <taxon>Betaproteobacteria</taxon>
        <taxon>Burkholderiales</taxon>
        <taxon>Oxalobacteraceae</taxon>
        <taxon>Telluria group</taxon>
        <taxon>Massilia</taxon>
    </lineage>
</organism>
<keyword evidence="4" id="KW-1185">Reference proteome</keyword>
<dbReference type="PANTHER" id="PTHR46889">
    <property type="entry name" value="TRANSPOSASE INSF FOR INSERTION SEQUENCE IS3B-RELATED"/>
    <property type="match status" value="1"/>
</dbReference>